<name>A0ABQ4PVQ3_9PROT</name>
<evidence type="ECO:0000313" key="1">
    <source>
        <dbReference type="EMBL" id="GIU67063.1"/>
    </source>
</evidence>
<reference evidence="1" key="1">
    <citation type="submission" date="2021-05" db="EMBL/GenBank/DDBJ databases">
        <authorList>
            <person name="Tanabe Y."/>
        </authorList>
    </citation>
    <scope>NUCLEOTIDE SEQUENCE</scope>
    <source>
        <strain evidence="1">BOTRYCO-1</strain>
    </source>
</reference>
<reference evidence="1" key="2">
    <citation type="journal article" date="2023" name="ISME Commun">
        <title>Characterization of a bloom-associated alphaproteobacterial lineage, 'Candidatus Phycosocius': insights into freshwater algal-bacterial interactions.</title>
        <authorList>
            <person name="Tanabe Y."/>
            <person name="Yamaguchi H."/>
            <person name="Yoshida M."/>
            <person name="Kai A."/>
            <person name="Okazaki Y."/>
        </authorList>
    </citation>
    <scope>NUCLEOTIDE SEQUENCE</scope>
    <source>
        <strain evidence="1">BOTRYCO-1</strain>
    </source>
</reference>
<sequence>MENYRPSDDITVTIHSIGTEQTPVMVIDHLCAEPELLLRAAAQAHFIDIGPTYPGVRAPSPSGYGDWVLKLFASQLRDLYGGNAPWGFDLCAFSLVTTPPAALTPLQSLPHFDGVEATRLAFLHYLCEGEHGGTSFYRQRATGFERLSPDRLHPYLLHLKKETTPKERHSYFMGSNASFERIGGVEAQFNRAIFYPGSLLHSGDILAPHLLSENVRTGRLTINGFVVLEPF</sequence>
<dbReference type="Proteomes" id="UP001161064">
    <property type="component" value="Unassembled WGS sequence"/>
</dbReference>
<comment type="caution">
    <text evidence="1">The sequence shown here is derived from an EMBL/GenBank/DDBJ whole genome shotgun (WGS) entry which is preliminary data.</text>
</comment>
<dbReference type="InterPro" id="IPR045617">
    <property type="entry name" value="DUF6445"/>
</dbReference>
<dbReference type="RefSeq" id="WP_284359799.1">
    <property type="nucleotide sequence ID" value="NZ_BPFZ01000006.1"/>
</dbReference>
<organism evidence="1 2">
    <name type="scientific">Candidatus Phycosocius spiralis</name>
    <dbReference type="NCBI Taxonomy" id="2815099"/>
    <lineage>
        <taxon>Bacteria</taxon>
        <taxon>Pseudomonadati</taxon>
        <taxon>Pseudomonadota</taxon>
        <taxon>Alphaproteobacteria</taxon>
        <taxon>Caulobacterales</taxon>
        <taxon>Caulobacterales incertae sedis</taxon>
        <taxon>Candidatus Phycosocius</taxon>
    </lineage>
</organism>
<keyword evidence="2" id="KW-1185">Reference proteome</keyword>
<accession>A0ABQ4PVQ3</accession>
<proteinExistence type="predicted"/>
<protein>
    <submittedName>
        <fullName evidence="1">Uncharacterized protein</fullName>
    </submittedName>
</protein>
<gene>
    <name evidence="1" type="ORF">PsB1_1217</name>
</gene>
<evidence type="ECO:0000313" key="2">
    <source>
        <dbReference type="Proteomes" id="UP001161064"/>
    </source>
</evidence>
<dbReference type="EMBL" id="BPFZ01000006">
    <property type="protein sequence ID" value="GIU67063.1"/>
    <property type="molecule type" value="Genomic_DNA"/>
</dbReference>
<dbReference type="Pfam" id="PF20043">
    <property type="entry name" value="DUF6445"/>
    <property type="match status" value="1"/>
</dbReference>